<dbReference type="STRING" id="604088.SAMN04488060_0116"/>
<organism evidence="1 2">
    <name type="scientific">Qipengyuania nanhaisediminis</name>
    <dbReference type="NCBI Taxonomy" id="604088"/>
    <lineage>
        <taxon>Bacteria</taxon>
        <taxon>Pseudomonadati</taxon>
        <taxon>Pseudomonadota</taxon>
        <taxon>Alphaproteobacteria</taxon>
        <taxon>Sphingomonadales</taxon>
        <taxon>Erythrobacteraceae</taxon>
        <taxon>Qipengyuania</taxon>
    </lineage>
</organism>
<reference evidence="2" key="1">
    <citation type="submission" date="2016-10" db="EMBL/GenBank/DDBJ databases">
        <authorList>
            <person name="Varghese N."/>
            <person name="Submissions S."/>
        </authorList>
    </citation>
    <scope>NUCLEOTIDE SEQUENCE [LARGE SCALE GENOMIC DNA]</scope>
    <source>
        <strain evidence="2">CGMCC 1.7715</strain>
    </source>
</reference>
<dbReference type="OrthoDB" id="7409122at2"/>
<proteinExistence type="predicted"/>
<dbReference type="Proteomes" id="UP000199331">
    <property type="component" value="Unassembled WGS sequence"/>
</dbReference>
<evidence type="ECO:0000313" key="2">
    <source>
        <dbReference type="Proteomes" id="UP000199331"/>
    </source>
</evidence>
<dbReference type="RefSeq" id="WP_090476353.1">
    <property type="nucleotide sequence ID" value="NZ_FOWZ01000001.1"/>
</dbReference>
<dbReference type="EMBL" id="FOWZ01000001">
    <property type="protein sequence ID" value="SFO83019.1"/>
    <property type="molecule type" value="Genomic_DNA"/>
</dbReference>
<accession>A0A1I5KDC8</accession>
<keyword evidence="2" id="KW-1185">Reference proteome</keyword>
<dbReference type="AlphaFoldDB" id="A0A1I5KDC8"/>
<name>A0A1I5KDC8_9SPHN</name>
<sequence>MGDGGIDQGQLDRLFTSALEAAVARIEKDGHFFPLIFELRASGVIHNLAVLDLAPIDGKEGVQDRLSALLRPRAESGLIHAAAIITHRASDKSFCVQMRASNYSQDIEVPFSVGVEGLIKRRRRVTLGDFSAKEAVNAIF</sequence>
<gene>
    <name evidence="1" type="ORF">SAMN04488060_0116</name>
</gene>
<protein>
    <submittedName>
        <fullName evidence="1">Uncharacterized protein</fullName>
    </submittedName>
</protein>
<evidence type="ECO:0000313" key="1">
    <source>
        <dbReference type="EMBL" id="SFO83019.1"/>
    </source>
</evidence>